<gene>
    <name evidence="1" type="ORF">AVEN_111543_1</name>
</gene>
<reference evidence="1 2" key="1">
    <citation type="journal article" date="2019" name="Sci. Rep.">
        <title>Orb-weaving spider Araneus ventricosus genome elucidates the spidroin gene catalogue.</title>
        <authorList>
            <person name="Kono N."/>
            <person name="Nakamura H."/>
            <person name="Ohtoshi R."/>
            <person name="Moran D.A.P."/>
            <person name="Shinohara A."/>
            <person name="Yoshida Y."/>
            <person name="Fujiwara M."/>
            <person name="Mori M."/>
            <person name="Tomita M."/>
            <person name="Arakawa K."/>
        </authorList>
    </citation>
    <scope>NUCLEOTIDE SEQUENCE [LARGE SCALE GENOMIC DNA]</scope>
</reference>
<dbReference type="Proteomes" id="UP000499080">
    <property type="component" value="Unassembled WGS sequence"/>
</dbReference>
<dbReference type="EMBL" id="BGPR01011049">
    <property type="protein sequence ID" value="GBN49343.1"/>
    <property type="molecule type" value="Genomic_DNA"/>
</dbReference>
<name>A0A4Y2PEE2_ARAVE</name>
<proteinExistence type="predicted"/>
<protein>
    <recommendedName>
        <fullName evidence="3">Ubiquitin-like protease family profile domain-containing protein</fullName>
    </recommendedName>
</protein>
<evidence type="ECO:0000313" key="1">
    <source>
        <dbReference type="EMBL" id="GBN49343.1"/>
    </source>
</evidence>
<dbReference type="SUPFAM" id="SSF54001">
    <property type="entry name" value="Cysteine proteinases"/>
    <property type="match status" value="1"/>
</dbReference>
<sequence>MYASQIHRILSSGKDATKYFIGVFASDTLPSVREEATIVVNTDTHDQEGSHWLAMHIQDKKHLQFFDSYGFPPTAYGVFISSYSQQFTNIKWNKIHLQSSSSNVYGYNCVFFILKISKGYTMDCILHDFDRNKQNDFRLYQYFKKRYNVNMVFTK</sequence>
<dbReference type="AlphaFoldDB" id="A0A4Y2PEE2"/>
<evidence type="ECO:0000313" key="2">
    <source>
        <dbReference type="Proteomes" id="UP000499080"/>
    </source>
</evidence>
<dbReference type="InterPro" id="IPR038765">
    <property type="entry name" value="Papain-like_cys_pep_sf"/>
</dbReference>
<dbReference type="OrthoDB" id="6427852at2759"/>
<accession>A0A4Y2PEE2</accession>
<dbReference type="Gene3D" id="3.40.395.10">
    <property type="entry name" value="Adenoviral Proteinase, Chain A"/>
    <property type="match status" value="1"/>
</dbReference>
<keyword evidence="2" id="KW-1185">Reference proteome</keyword>
<comment type="caution">
    <text evidence="1">The sequence shown here is derived from an EMBL/GenBank/DDBJ whole genome shotgun (WGS) entry which is preliminary data.</text>
</comment>
<evidence type="ECO:0008006" key="3">
    <source>
        <dbReference type="Google" id="ProtNLM"/>
    </source>
</evidence>
<organism evidence="1 2">
    <name type="scientific">Araneus ventricosus</name>
    <name type="common">Orbweaver spider</name>
    <name type="synonym">Epeira ventricosa</name>
    <dbReference type="NCBI Taxonomy" id="182803"/>
    <lineage>
        <taxon>Eukaryota</taxon>
        <taxon>Metazoa</taxon>
        <taxon>Ecdysozoa</taxon>
        <taxon>Arthropoda</taxon>
        <taxon>Chelicerata</taxon>
        <taxon>Arachnida</taxon>
        <taxon>Araneae</taxon>
        <taxon>Araneomorphae</taxon>
        <taxon>Entelegynae</taxon>
        <taxon>Araneoidea</taxon>
        <taxon>Araneidae</taxon>
        <taxon>Araneus</taxon>
    </lineage>
</organism>